<comment type="caution">
    <text evidence="11">The sequence shown here is derived from an EMBL/GenBank/DDBJ whole genome shotgun (WGS) entry which is preliminary data.</text>
</comment>
<dbReference type="GO" id="GO:0004888">
    <property type="term" value="F:transmembrane signaling receptor activity"/>
    <property type="evidence" value="ECO:0007669"/>
    <property type="project" value="TreeGrafter"/>
</dbReference>
<evidence type="ECO:0000256" key="2">
    <source>
        <dbReference type="ARBA" id="ARBA00008095"/>
    </source>
</evidence>
<keyword evidence="7 9" id="KW-0472">Membrane</keyword>
<evidence type="ECO:0000313" key="12">
    <source>
        <dbReference type="Proteomes" id="UP001488838"/>
    </source>
</evidence>
<dbReference type="InterPro" id="IPR002035">
    <property type="entry name" value="VWF_A"/>
</dbReference>
<dbReference type="PROSITE" id="PS50234">
    <property type="entry name" value="VWFA"/>
    <property type="match status" value="1"/>
</dbReference>
<dbReference type="Gene3D" id="3.40.50.410">
    <property type="entry name" value="von Willebrand factor, type A domain"/>
    <property type="match status" value="2"/>
</dbReference>
<dbReference type="Gene3D" id="2.60.40.10">
    <property type="entry name" value="Immunoglobulins"/>
    <property type="match status" value="1"/>
</dbReference>
<comment type="subcellular location">
    <subcellularLocation>
        <location evidence="1">Membrane</location>
        <topology evidence="1">Single-pass type I membrane protein</topology>
    </subcellularLocation>
</comment>
<protein>
    <recommendedName>
        <fullName evidence="10">VWFA domain-containing protein</fullName>
    </recommendedName>
</protein>
<gene>
    <name evidence="11" type="ORF">U0070_013949</name>
</gene>
<dbReference type="GO" id="GO:0046872">
    <property type="term" value="F:metal ion binding"/>
    <property type="evidence" value="ECO:0007669"/>
    <property type="project" value="UniProtKB-KW"/>
</dbReference>
<dbReference type="Proteomes" id="UP001488838">
    <property type="component" value="Unassembled WGS sequence"/>
</dbReference>
<feature type="compositionally biased region" description="Pro residues" evidence="8">
    <location>
        <begin position="826"/>
        <end position="849"/>
    </location>
</feature>
<evidence type="ECO:0000313" key="11">
    <source>
        <dbReference type="EMBL" id="KAK7808267.1"/>
    </source>
</evidence>
<evidence type="ECO:0000256" key="6">
    <source>
        <dbReference type="ARBA" id="ARBA00022989"/>
    </source>
</evidence>
<feature type="domain" description="VWFA" evidence="10">
    <location>
        <begin position="483"/>
        <end position="642"/>
    </location>
</feature>
<keyword evidence="5" id="KW-0732">Signal</keyword>
<evidence type="ECO:0000256" key="9">
    <source>
        <dbReference type="SAM" id="Phobius"/>
    </source>
</evidence>
<dbReference type="GO" id="GO:0005886">
    <property type="term" value="C:plasma membrane"/>
    <property type="evidence" value="ECO:0007669"/>
    <property type="project" value="TreeGrafter"/>
</dbReference>
<dbReference type="FunFam" id="3.40.50.410:FF:000024">
    <property type="entry name" value="Anthrax toxin receptor"/>
    <property type="match status" value="1"/>
</dbReference>
<dbReference type="AlphaFoldDB" id="A0AAW0I244"/>
<dbReference type="InterPro" id="IPR013783">
    <property type="entry name" value="Ig-like_fold"/>
</dbReference>
<evidence type="ECO:0000256" key="8">
    <source>
        <dbReference type="SAM" id="MobiDB-lite"/>
    </source>
</evidence>
<sequence length="1033" mass="113585">MVSTTRSSLVIIAVWGKMSPRVLKASKKEADKARSMGAYVYCVGMDFYDRNKLNGIADSEDKVFIVEGPATLFHSLVDSIGTLTCLELRSIEPSSLCIGEDDPLILKGYGFHNAKKLSEIICRFKFSDSKVIAPSSPPPPPPPLPLPPPPTLPPPLAMVPPPAEPSKQVLLSTMVLVLLLIPVMLWWIWWLCWRQVSSPCPHRRTDMGQHHDTYSPLKQELSALRGLPWAQKEERGLSSSVSPSACTTSERASHRDHLLLYLLRRESYEMMTTGPSGAESMTTFFLTIASAFQGNVTVCNFNPLSRHQLPLMRSQSSDQRQCINFDLLKALCSPVPCTSKASLPLASWTLGKYICVPEETLKTESLMGKSQKEESSWCPKDCGTKELPVTFHSISRASKATGTDSMGIHGLRMSSLALLLFLLLLPPPISKAKSLGNHGRGWKLFHRLGKGSRSSQQREVQQMRQKWSQGQGQTAEDCLGVFDLYIILDKSGSVGTNWIHVYSFAEDLVKKFQNPKMRISVITFSTDAEVIIPLTSDRRNPKGPSHSPRRGAYRIHTHAERNSEGSNVNSVIIALTDGTLMDKPFKLTVEEAKKARELGATIFTVGVHMYDKVQMMEIADSPSHSFAVTKGFSALQSIIDTLAAKSCIEVLSVQPSYVCIKGAYQVNISGRGFSNAKDMSQVICRFTFSDSRIVDEGPTEMNDKSISCPGPRIQQAGEEVSLQVSLNNGLSFIGNKLIITGNNCGSTKPLGDNPLFNWKFLIFVPVLLVALLLLCCCCWKLCRRKPKEQPPPPKPEPEKVRCAPPCSRNCRQDTHQPFHFQDPEENPSPPPTSSPAPQVPPPSSPSPVNPSPTVIVACCGCGSRGIQENLDPCCSCFYPGYHQIPMMWCHPKVQGRCTNFTVLSPSCTHASCSPKLCLPSNRDCLHLTKPSCSSRIVIQPSGECFGISQGSCGPKICLKAGQECLPVTPTLCSKVCPPSQKCFALDCSQSSCPNRCTPAPSRMLPLLHPHTRQSVETLCQTYPCRPSSKEPKF</sequence>
<dbReference type="Pfam" id="PF00092">
    <property type="entry name" value="VWA"/>
    <property type="match status" value="2"/>
</dbReference>
<keyword evidence="3 9" id="KW-0812">Transmembrane</keyword>
<feature type="region of interest" description="Disordered" evidence="8">
    <location>
        <begin position="817"/>
        <end position="849"/>
    </location>
</feature>
<dbReference type="InterPro" id="IPR008400">
    <property type="entry name" value="Anthrax_toxin_rcpt_extracel"/>
</dbReference>
<keyword evidence="12" id="KW-1185">Reference proteome</keyword>
<evidence type="ECO:0000256" key="4">
    <source>
        <dbReference type="ARBA" id="ARBA00022723"/>
    </source>
</evidence>
<keyword evidence="6 9" id="KW-1133">Transmembrane helix</keyword>
<dbReference type="PANTHER" id="PTHR16059">
    <property type="entry name" value="ANTHRAX TOXIN RECEPTOR"/>
    <property type="match status" value="1"/>
</dbReference>
<name>A0AAW0I244_MYOGA</name>
<evidence type="ECO:0000259" key="10">
    <source>
        <dbReference type="PROSITE" id="PS50234"/>
    </source>
</evidence>
<dbReference type="SUPFAM" id="SSF53300">
    <property type="entry name" value="vWA-like"/>
    <property type="match status" value="2"/>
</dbReference>
<proteinExistence type="inferred from homology"/>
<evidence type="ECO:0000256" key="1">
    <source>
        <dbReference type="ARBA" id="ARBA00004479"/>
    </source>
</evidence>
<feature type="transmembrane region" description="Helical" evidence="9">
    <location>
        <begin position="169"/>
        <end position="193"/>
    </location>
</feature>
<feature type="transmembrane region" description="Helical" evidence="9">
    <location>
        <begin position="760"/>
        <end position="782"/>
    </location>
</feature>
<evidence type="ECO:0000256" key="7">
    <source>
        <dbReference type="ARBA" id="ARBA00023136"/>
    </source>
</evidence>
<evidence type="ECO:0000256" key="3">
    <source>
        <dbReference type="ARBA" id="ARBA00022692"/>
    </source>
</evidence>
<evidence type="ECO:0000256" key="5">
    <source>
        <dbReference type="ARBA" id="ARBA00022729"/>
    </source>
</evidence>
<dbReference type="EMBL" id="JBBHLL010000243">
    <property type="protein sequence ID" value="KAK7808267.1"/>
    <property type="molecule type" value="Genomic_DNA"/>
</dbReference>
<accession>A0AAW0I244</accession>
<dbReference type="InterPro" id="IPR036465">
    <property type="entry name" value="vWFA_dom_sf"/>
</dbReference>
<reference evidence="11 12" key="1">
    <citation type="journal article" date="2023" name="bioRxiv">
        <title>Conserved and derived expression patterns and positive selection on dental genes reveal complex evolutionary context of ever-growing rodent molars.</title>
        <authorList>
            <person name="Calamari Z.T."/>
            <person name="Song A."/>
            <person name="Cohen E."/>
            <person name="Akter M."/>
            <person name="Roy R.D."/>
            <person name="Hallikas O."/>
            <person name="Christensen M.M."/>
            <person name="Li P."/>
            <person name="Marangoni P."/>
            <person name="Jernvall J."/>
            <person name="Klein O.D."/>
        </authorList>
    </citation>
    <scope>NUCLEOTIDE SEQUENCE [LARGE SCALE GENOMIC DNA]</scope>
    <source>
        <strain evidence="11">V071</strain>
    </source>
</reference>
<comment type="similarity">
    <text evidence="2">Belongs to the ATR family.</text>
</comment>
<dbReference type="GO" id="GO:0009986">
    <property type="term" value="C:cell surface"/>
    <property type="evidence" value="ECO:0007669"/>
    <property type="project" value="TreeGrafter"/>
</dbReference>
<dbReference type="SMART" id="SM00327">
    <property type="entry name" value="VWA"/>
    <property type="match status" value="1"/>
</dbReference>
<dbReference type="Pfam" id="PF05587">
    <property type="entry name" value="Anth_Ig"/>
    <property type="match status" value="2"/>
</dbReference>
<keyword evidence="4" id="KW-0479">Metal-binding</keyword>
<organism evidence="11 12">
    <name type="scientific">Myodes glareolus</name>
    <name type="common">Bank vole</name>
    <name type="synonym">Clethrionomys glareolus</name>
    <dbReference type="NCBI Taxonomy" id="447135"/>
    <lineage>
        <taxon>Eukaryota</taxon>
        <taxon>Metazoa</taxon>
        <taxon>Chordata</taxon>
        <taxon>Craniata</taxon>
        <taxon>Vertebrata</taxon>
        <taxon>Euteleostomi</taxon>
        <taxon>Mammalia</taxon>
        <taxon>Eutheria</taxon>
        <taxon>Euarchontoglires</taxon>
        <taxon>Glires</taxon>
        <taxon>Rodentia</taxon>
        <taxon>Myomorpha</taxon>
        <taxon>Muroidea</taxon>
        <taxon>Cricetidae</taxon>
        <taxon>Arvicolinae</taxon>
        <taxon>Myodes</taxon>
    </lineage>
</organism>
<dbReference type="PANTHER" id="PTHR16059:SF16">
    <property type="entry name" value="ANTHRAX TOXIN RECEPTOR-LIKE"/>
    <property type="match status" value="1"/>
</dbReference>